<evidence type="ECO:0000259" key="2">
    <source>
        <dbReference type="SMART" id="SM00642"/>
    </source>
</evidence>
<dbReference type="Gene3D" id="3.20.20.80">
    <property type="entry name" value="Glycosidases"/>
    <property type="match status" value="3"/>
</dbReference>
<gene>
    <name evidence="3" type="ORF">CAL19_08175</name>
</gene>
<feature type="domain" description="Glycosyl hydrolase family 13 catalytic" evidence="2">
    <location>
        <begin position="6"/>
        <end position="453"/>
    </location>
</feature>
<dbReference type="Pfam" id="PF00128">
    <property type="entry name" value="Alpha-amylase"/>
    <property type="match status" value="1"/>
</dbReference>
<accession>A0A261RC39</accession>
<dbReference type="CDD" id="cd11336">
    <property type="entry name" value="AmyAc_MTSase"/>
    <property type="match status" value="1"/>
</dbReference>
<evidence type="ECO:0000256" key="1">
    <source>
        <dbReference type="SAM" id="MobiDB-lite"/>
    </source>
</evidence>
<dbReference type="AlphaFoldDB" id="A0A261RC39"/>
<keyword evidence="4" id="KW-1185">Reference proteome</keyword>
<organism evidence="3 4">
    <name type="scientific">Bordetella genomosp. 7</name>
    <dbReference type="NCBI Taxonomy" id="1416805"/>
    <lineage>
        <taxon>Bacteria</taxon>
        <taxon>Pseudomonadati</taxon>
        <taxon>Pseudomonadota</taxon>
        <taxon>Betaproteobacteria</taxon>
        <taxon>Burkholderiales</taxon>
        <taxon>Alcaligenaceae</taxon>
        <taxon>Bordetella</taxon>
    </lineage>
</organism>
<dbReference type="GO" id="GO:0047470">
    <property type="term" value="F:(1,4)-alpha-D-glucan 1-alpha-D-glucosylmutase activity"/>
    <property type="evidence" value="ECO:0007669"/>
    <property type="project" value="TreeGrafter"/>
</dbReference>
<dbReference type="PANTHER" id="PTHR10357:SF216">
    <property type="entry name" value="MALTOOLIGOSYL TREHALOSE SYNTHASE-RELATED"/>
    <property type="match status" value="1"/>
</dbReference>
<dbReference type="NCBIfam" id="TIGR02401">
    <property type="entry name" value="trehalose_TreY"/>
    <property type="match status" value="1"/>
</dbReference>
<dbReference type="InterPro" id="IPR006047">
    <property type="entry name" value="GH13_cat_dom"/>
</dbReference>
<dbReference type="InterPro" id="IPR017853">
    <property type="entry name" value="GH"/>
</dbReference>
<dbReference type="Proteomes" id="UP000216947">
    <property type="component" value="Unassembled WGS sequence"/>
</dbReference>
<comment type="caution">
    <text evidence="3">The sequence shown here is derived from an EMBL/GenBank/DDBJ whole genome shotgun (WGS) entry which is preliminary data.</text>
</comment>
<feature type="region of interest" description="Disordered" evidence="1">
    <location>
        <begin position="171"/>
        <end position="195"/>
    </location>
</feature>
<protein>
    <submittedName>
        <fullName evidence="3">Malto-oligosyltrehalose synthase</fullName>
    </submittedName>
</protein>
<reference evidence="4" key="1">
    <citation type="submission" date="2017-05" db="EMBL/GenBank/DDBJ databases">
        <title>Complete and WGS of Bordetella genogroups.</title>
        <authorList>
            <person name="Spilker T."/>
            <person name="Lipuma J."/>
        </authorList>
    </citation>
    <scope>NUCLEOTIDE SEQUENCE [LARGE SCALE GENOMIC DNA]</scope>
    <source>
        <strain evidence="4">AU18089</strain>
    </source>
</reference>
<dbReference type="PANTHER" id="PTHR10357">
    <property type="entry name" value="ALPHA-AMYLASE FAMILY MEMBER"/>
    <property type="match status" value="1"/>
</dbReference>
<dbReference type="InterPro" id="IPR012767">
    <property type="entry name" value="Trehalose_TreY"/>
</dbReference>
<dbReference type="EMBL" id="NEVK01000004">
    <property type="protein sequence ID" value="OZI22501.1"/>
    <property type="molecule type" value="Genomic_DNA"/>
</dbReference>
<name>A0A261RC39_9BORD</name>
<feature type="compositionally biased region" description="Basic and acidic residues" evidence="1">
    <location>
        <begin position="184"/>
        <end position="195"/>
    </location>
</feature>
<evidence type="ECO:0000313" key="3">
    <source>
        <dbReference type="EMBL" id="OZI22501.1"/>
    </source>
</evidence>
<dbReference type="GO" id="GO:0030980">
    <property type="term" value="P:alpha-glucan catabolic process"/>
    <property type="evidence" value="ECO:0007669"/>
    <property type="project" value="TreeGrafter"/>
</dbReference>
<evidence type="ECO:0000313" key="4">
    <source>
        <dbReference type="Proteomes" id="UP000216947"/>
    </source>
</evidence>
<sequence>MTPRATVRLQLHADFTLDDARAQVPYYSRLGVSHYYVSPITTACPGSTHGYDVADHRRVNPDIGGMEALRSLVRELRAHQMGLIVDIVPNHMAAHVANPWWRDVLAHGPDSDYADWFDIDWEPADPALHGKLLLPQLARPYGASLRAGDIRLVYDDARQACVIEAGGTRLPLAPGTEPAQDRPGVPRDSHDPASADGRARLHQLLERQHYRLAWWRTAADQINWRRFFEVSSLVGVRIELPEVFDAVHELTLQLYAEGLIDGVRVDHVDGVADPIGYCARLRAALLAHGQARMAAGLPRDPYLVVEKILGAGETLDQRWEIDGTTGYDFMDQAGALLHDPAAASVLIQAWQVLAGDPRPVGQQLEAARLRMLSRHFAAERRALVRALQQLARQDLDTRDWSEDAIDRVLTRLLAAFPVYRSYAGPEGRSAADQAYCQAAATRARHVAGTALSRADTDLLEQIVHWLCGEAATSAAAHAVRRFQQLTPPLAAKALEDTLFYRYGPLLSRNEVGASPDKFSLSAEEFHRACAARARRFPAAMLATATHDHKRGEDVRARLAVLTEMPLEWLRRAQQWLGPADGAPVAADRYMLLQTLVGAWPPGLTPDDEPAVQAFFERVHEWQVKAVREAKRHSSWTEPDEAYEQACSQYLDQLRRPADNGAAPLEQIAAFAGSIALPGMLNSLAQATLRMTVPGMPDLYQGTEFWDFSLVDPDNRRPVDYEARAEALGNQPVAMDISQASAPAWQSGQVKQGLIHSLLRLRAAHRLLFDHGAYLPLSLHGTQAVHLLAFARSHGDQHVLVVVPRLCALKLANPAQAAGFWSDTRVRLPAGLARMAWRDIWSDDVLRPDAHGCLDVRALLQNRPVGVRLAA</sequence>
<dbReference type="InterPro" id="IPR013797">
    <property type="entry name" value="Maltooligo_trehalose_synth_4"/>
</dbReference>
<dbReference type="SMART" id="SM00642">
    <property type="entry name" value="Aamy"/>
    <property type="match status" value="1"/>
</dbReference>
<proteinExistence type="predicted"/>
<dbReference type="RefSeq" id="WP_094796517.1">
    <property type="nucleotide sequence ID" value="NZ_NEVK01000004.1"/>
</dbReference>
<dbReference type="SUPFAM" id="SSF51445">
    <property type="entry name" value="(Trans)glycosidases"/>
    <property type="match status" value="1"/>
</dbReference>
<dbReference type="Gene3D" id="1.10.10.470">
    <property type="entry name" value="Maltooligosyl trehalose synthase, domain 4"/>
    <property type="match status" value="1"/>
</dbReference>
<dbReference type="GO" id="GO:0005992">
    <property type="term" value="P:trehalose biosynthetic process"/>
    <property type="evidence" value="ECO:0007669"/>
    <property type="project" value="TreeGrafter"/>
</dbReference>